<accession>A0A3N4HLX6</accession>
<reference evidence="1 2" key="1">
    <citation type="journal article" date="2018" name="Nat. Ecol. Evol.">
        <title>Pezizomycetes genomes reveal the molecular basis of ectomycorrhizal truffle lifestyle.</title>
        <authorList>
            <person name="Murat C."/>
            <person name="Payen T."/>
            <person name="Noel B."/>
            <person name="Kuo A."/>
            <person name="Morin E."/>
            <person name="Chen J."/>
            <person name="Kohler A."/>
            <person name="Krizsan K."/>
            <person name="Balestrini R."/>
            <person name="Da Silva C."/>
            <person name="Montanini B."/>
            <person name="Hainaut M."/>
            <person name="Levati E."/>
            <person name="Barry K.W."/>
            <person name="Belfiori B."/>
            <person name="Cichocki N."/>
            <person name="Clum A."/>
            <person name="Dockter R.B."/>
            <person name="Fauchery L."/>
            <person name="Guy J."/>
            <person name="Iotti M."/>
            <person name="Le Tacon F."/>
            <person name="Lindquist E.A."/>
            <person name="Lipzen A."/>
            <person name="Malagnac F."/>
            <person name="Mello A."/>
            <person name="Molinier V."/>
            <person name="Miyauchi S."/>
            <person name="Poulain J."/>
            <person name="Riccioni C."/>
            <person name="Rubini A."/>
            <person name="Sitrit Y."/>
            <person name="Splivallo R."/>
            <person name="Traeger S."/>
            <person name="Wang M."/>
            <person name="Zifcakova L."/>
            <person name="Wipf D."/>
            <person name="Zambonelli A."/>
            <person name="Paolocci F."/>
            <person name="Nowrousian M."/>
            <person name="Ottonello S."/>
            <person name="Baldrian P."/>
            <person name="Spatafora J.W."/>
            <person name="Henrissat B."/>
            <person name="Nagy L.G."/>
            <person name="Aury J.M."/>
            <person name="Wincker P."/>
            <person name="Grigoriev I.V."/>
            <person name="Bonfante P."/>
            <person name="Martin F.M."/>
        </authorList>
    </citation>
    <scope>NUCLEOTIDE SEQUENCE [LARGE SCALE GENOMIC DNA]</scope>
    <source>
        <strain evidence="1 2">RN42</strain>
    </source>
</reference>
<dbReference type="EMBL" id="ML119818">
    <property type="protein sequence ID" value="RPA73518.1"/>
    <property type="molecule type" value="Genomic_DNA"/>
</dbReference>
<proteinExistence type="predicted"/>
<gene>
    <name evidence="1" type="ORF">BJ508DRAFT_49240</name>
</gene>
<evidence type="ECO:0000313" key="1">
    <source>
        <dbReference type="EMBL" id="RPA73518.1"/>
    </source>
</evidence>
<name>A0A3N4HLX6_ASCIM</name>
<protein>
    <submittedName>
        <fullName evidence="1">Uncharacterized protein</fullName>
    </submittedName>
</protein>
<evidence type="ECO:0000313" key="2">
    <source>
        <dbReference type="Proteomes" id="UP000275078"/>
    </source>
</evidence>
<sequence>MPGLNHLPRQCAPQYAQSSLCPPNKCSQDTKVLLTASLQSTPAWFHLIVPNILLGIPLHPAFYGLYPSVATSGDSKSYAIISIILAERQSTNSIGMLSKIASYFAPPTLRVILAMPREISTFIRRHLLPRFCPFFHQRTEALIFCRIQSHG</sequence>
<keyword evidence="2" id="KW-1185">Reference proteome</keyword>
<dbReference type="Proteomes" id="UP000275078">
    <property type="component" value="Unassembled WGS sequence"/>
</dbReference>
<dbReference type="AlphaFoldDB" id="A0A3N4HLX6"/>
<organism evidence="1 2">
    <name type="scientific">Ascobolus immersus RN42</name>
    <dbReference type="NCBI Taxonomy" id="1160509"/>
    <lineage>
        <taxon>Eukaryota</taxon>
        <taxon>Fungi</taxon>
        <taxon>Dikarya</taxon>
        <taxon>Ascomycota</taxon>
        <taxon>Pezizomycotina</taxon>
        <taxon>Pezizomycetes</taxon>
        <taxon>Pezizales</taxon>
        <taxon>Ascobolaceae</taxon>
        <taxon>Ascobolus</taxon>
    </lineage>
</organism>